<evidence type="ECO:0000259" key="1">
    <source>
        <dbReference type="Pfam" id="PF15646"/>
    </source>
</evidence>
<dbReference type="EMBL" id="JBIUYY010000026">
    <property type="protein sequence ID" value="MFJ2825955.1"/>
    <property type="molecule type" value="Genomic_DNA"/>
</dbReference>
<keyword evidence="3" id="KW-1185">Reference proteome</keyword>
<evidence type="ECO:0000313" key="3">
    <source>
        <dbReference type="Proteomes" id="UP001617351"/>
    </source>
</evidence>
<reference evidence="2 3" key="1">
    <citation type="submission" date="2024-10" db="EMBL/GenBank/DDBJ databases">
        <title>The Natural Products Discovery Center: Release of the First 8490 Sequenced Strains for Exploring Actinobacteria Biosynthetic Diversity.</title>
        <authorList>
            <person name="Kalkreuter E."/>
            <person name="Kautsar S.A."/>
            <person name="Yang D."/>
            <person name="Bader C.D."/>
            <person name="Teijaro C.N."/>
            <person name="Fluegel L."/>
            <person name="Davis C.M."/>
            <person name="Simpson J.R."/>
            <person name="Lauterbach L."/>
            <person name="Steele A.D."/>
            <person name="Gui C."/>
            <person name="Meng S."/>
            <person name="Li G."/>
            <person name="Viehrig K."/>
            <person name="Ye F."/>
            <person name="Su P."/>
            <person name="Kiefer A.F."/>
            <person name="Nichols A."/>
            <person name="Cepeda A.J."/>
            <person name="Yan W."/>
            <person name="Fan B."/>
            <person name="Jiang Y."/>
            <person name="Adhikari A."/>
            <person name="Zheng C.-J."/>
            <person name="Schuster L."/>
            <person name="Cowan T.M."/>
            <person name="Smanski M.J."/>
            <person name="Chevrette M.G."/>
            <person name="De Carvalho L.P.S."/>
            <person name="Shen B."/>
        </authorList>
    </citation>
    <scope>NUCLEOTIDE SEQUENCE [LARGE SCALE GENOMIC DNA]</scope>
    <source>
        <strain evidence="2 3">NPDC087220</strain>
    </source>
</reference>
<dbReference type="InterPro" id="IPR028906">
    <property type="entry name" value="Tox-REase-2_dom"/>
</dbReference>
<protein>
    <submittedName>
        <fullName evidence="2">Restriction endonuclease fold toxin-2 domain-containing protein</fullName>
    </submittedName>
</protein>
<keyword evidence="2" id="KW-0255">Endonuclease</keyword>
<dbReference type="Pfam" id="PF15646">
    <property type="entry name" value="Tox-REase-2"/>
    <property type="match status" value="1"/>
</dbReference>
<name>A0ABW8EVM2_STRT5</name>
<evidence type="ECO:0000313" key="2">
    <source>
        <dbReference type="EMBL" id="MFJ2825955.1"/>
    </source>
</evidence>
<sequence length="158" mass="17250">MNSLRAGGFAGGGGTSAPDNAYQLRVSGYPEREVPLAGKNRGLMVDGIRPSDGYLVEAKHVRDPDCTKKSFRSLERLEETLTKPVKVNSKGELAYDPVIDSMYAGDESELLRYKQAMENPANKEVRGLEIVTNGKDNAAYWQSMMAITGTTGSTRYVP</sequence>
<keyword evidence="2" id="KW-0378">Hydrolase</keyword>
<accession>A0ABW8EVM2</accession>
<gene>
    <name evidence="2" type="ORF">ACIO7M_33360</name>
</gene>
<dbReference type="Proteomes" id="UP001617351">
    <property type="component" value="Unassembled WGS sequence"/>
</dbReference>
<keyword evidence="2" id="KW-0540">Nuclease</keyword>
<organism evidence="2 3">
    <name type="scientific">Streptomyces toxytricini</name>
    <name type="common">Actinomyces toxytricini</name>
    <dbReference type="NCBI Taxonomy" id="67369"/>
    <lineage>
        <taxon>Bacteria</taxon>
        <taxon>Bacillati</taxon>
        <taxon>Actinomycetota</taxon>
        <taxon>Actinomycetes</taxon>
        <taxon>Kitasatosporales</taxon>
        <taxon>Streptomycetaceae</taxon>
        <taxon>Streptomyces</taxon>
    </lineage>
</organism>
<dbReference type="GO" id="GO:0004519">
    <property type="term" value="F:endonuclease activity"/>
    <property type="evidence" value="ECO:0007669"/>
    <property type="project" value="UniProtKB-KW"/>
</dbReference>
<proteinExistence type="predicted"/>
<dbReference type="RefSeq" id="WP_402387966.1">
    <property type="nucleotide sequence ID" value="NZ_JBIUYY010000026.1"/>
</dbReference>
<feature type="domain" description="Tox-REase-2" evidence="1">
    <location>
        <begin position="18"/>
        <end position="151"/>
    </location>
</feature>
<comment type="caution">
    <text evidence="2">The sequence shown here is derived from an EMBL/GenBank/DDBJ whole genome shotgun (WGS) entry which is preliminary data.</text>
</comment>